<organism evidence="2 3">
    <name type="scientific">Elaphomyces granulatus</name>
    <dbReference type="NCBI Taxonomy" id="519963"/>
    <lineage>
        <taxon>Eukaryota</taxon>
        <taxon>Fungi</taxon>
        <taxon>Dikarya</taxon>
        <taxon>Ascomycota</taxon>
        <taxon>Pezizomycotina</taxon>
        <taxon>Eurotiomycetes</taxon>
        <taxon>Eurotiomycetidae</taxon>
        <taxon>Eurotiales</taxon>
        <taxon>Elaphomycetaceae</taxon>
        <taxon>Elaphomyces</taxon>
    </lineage>
</organism>
<dbReference type="Proteomes" id="UP000243515">
    <property type="component" value="Unassembled WGS sequence"/>
</dbReference>
<proteinExistence type="predicted"/>
<evidence type="ECO:0000313" key="2">
    <source>
        <dbReference type="EMBL" id="OXV11404.1"/>
    </source>
</evidence>
<sequence length="503" mass="56326">MAGLAQTRRINTFNEKLFIKGFSTMLVPMKHSGDLLMWHLLYNESGSRMSYLDNTVANVSNANAFDLENNRHIVGWCSEMKYNAGAADASYNVETSRLPRPHKGCVLEKVSIRAGSIIRGGSEFALGHKDTPIHILRQNDYISKLEWISKKFVVLWDEEDKRGWLVNGISALLHVLRTSLESDIAGEFSSAMLFQRGEMEEASELHTAGSALSVLLNSKNRELKIYPTGNGYLRLEDRVEHFYDILEKIIDHQVNVTEQHGDDGIGLRENLEGWDFMHLATRQDLIYPRVAALHAFGKGWVDFTRAIHAITLVGRGFGEIIQPANPNLCPHWAKLPKGRYYLAAGVSDLKKIMNADGDHKANPIKINDGIIWHNPDMVFGPCQCTGVRRGKHSDFVQVLLPSKFGYLVPKKDPVRLEDRGAVIFGHNMDFKWLWKDTGDPERGELPSLSEEFEMQSHDSGIGSSVSVSAEEGSRDSMGLDSQELSNECLSGGTFTLKHYTVGI</sequence>
<keyword evidence="3" id="KW-1185">Reference proteome</keyword>
<feature type="non-terminal residue" evidence="2">
    <location>
        <position position="503"/>
    </location>
</feature>
<feature type="compositionally biased region" description="Low complexity" evidence="1">
    <location>
        <begin position="459"/>
        <end position="470"/>
    </location>
</feature>
<reference evidence="2 3" key="1">
    <citation type="journal article" date="2015" name="Environ. Microbiol.">
        <title>Metagenome sequence of Elaphomyces granulatus from sporocarp tissue reveals Ascomycota ectomycorrhizal fingerprints of genome expansion and a Proteobacteria-rich microbiome.</title>
        <authorList>
            <person name="Quandt C.A."/>
            <person name="Kohler A."/>
            <person name="Hesse C.N."/>
            <person name="Sharpton T.J."/>
            <person name="Martin F."/>
            <person name="Spatafora J.W."/>
        </authorList>
    </citation>
    <scope>NUCLEOTIDE SEQUENCE [LARGE SCALE GENOMIC DNA]</scope>
    <source>
        <strain evidence="2 3">OSC145934</strain>
    </source>
</reference>
<feature type="region of interest" description="Disordered" evidence="1">
    <location>
        <begin position="453"/>
        <end position="481"/>
    </location>
</feature>
<protein>
    <submittedName>
        <fullName evidence="2">Uncharacterized protein</fullName>
    </submittedName>
</protein>
<dbReference type="OrthoDB" id="1658288at2759"/>
<comment type="caution">
    <text evidence="2">The sequence shown here is derived from an EMBL/GenBank/DDBJ whole genome shotgun (WGS) entry which is preliminary data.</text>
</comment>
<evidence type="ECO:0000256" key="1">
    <source>
        <dbReference type="SAM" id="MobiDB-lite"/>
    </source>
</evidence>
<gene>
    <name evidence="2" type="ORF">Egran_00835</name>
</gene>
<accession>A0A232M551</accession>
<evidence type="ECO:0000313" key="3">
    <source>
        <dbReference type="Proteomes" id="UP000243515"/>
    </source>
</evidence>
<dbReference type="EMBL" id="NPHW01002472">
    <property type="protein sequence ID" value="OXV11404.1"/>
    <property type="molecule type" value="Genomic_DNA"/>
</dbReference>
<dbReference type="AlphaFoldDB" id="A0A232M551"/>
<name>A0A232M551_9EURO</name>